<evidence type="ECO:0000259" key="2">
    <source>
        <dbReference type="SMART" id="SM00849"/>
    </source>
</evidence>
<organism evidence="3 4">
    <name type="scientific">Kangiella taiwanensis</name>
    <dbReference type="NCBI Taxonomy" id="1079179"/>
    <lineage>
        <taxon>Bacteria</taxon>
        <taxon>Pseudomonadati</taxon>
        <taxon>Pseudomonadota</taxon>
        <taxon>Gammaproteobacteria</taxon>
        <taxon>Kangiellales</taxon>
        <taxon>Kangiellaceae</taxon>
        <taxon>Kangiella</taxon>
    </lineage>
</organism>
<proteinExistence type="predicted"/>
<dbReference type="EMBL" id="BAABFU010000001">
    <property type="protein sequence ID" value="GAA4346282.1"/>
    <property type="molecule type" value="Genomic_DNA"/>
</dbReference>
<dbReference type="InterPro" id="IPR044528">
    <property type="entry name" value="POD-like_MBL-fold"/>
</dbReference>
<dbReference type="PANTHER" id="PTHR43084">
    <property type="entry name" value="PERSULFIDE DIOXYGENASE ETHE1"/>
    <property type="match status" value="1"/>
</dbReference>
<dbReference type="SUPFAM" id="SSF56281">
    <property type="entry name" value="Metallo-hydrolase/oxidoreductase"/>
    <property type="match status" value="1"/>
</dbReference>
<keyword evidence="4" id="KW-1185">Reference proteome</keyword>
<dbReference type="InterPro" id="IPR051682">
    <property type="entry name" value="Mito_Persulfide_Diox"/>
</dbReference>
<dbReference type="InterPro" id="IPR001279">
    <property type="entry name" value="Metallo-B-lactamas"/>
</dbReference>
<dbReference type="CDD" id="cd07724">
    <property type="entry name" value="POD-like_MBL-fold"/>
    <property type="match status" value="1"/>
</dbReference>
<dbReference type="Pfam" id="PF00753">
    <property type="entry name" value="Lactamase_B"/>
    <property type="match status" value="1"/>
</dbReference>
<dbReference type="RefSeq" id="WP_223576930.1">
    <property type="nucleotide sequence ID" value="NZ_BAABFU010000001.1"/>
</dbReference>
<dbReference type="InterPro" id="IPR036866">
    <property type="entry name" value="RibonucZ/Hydroxyglut_hydro"/>
</dbReference>
<dbReference type="SMART" id="SM00849">
    <property type="entry name" value="Lactamase_B"/>
    <property type="match status" value="1"/>
</dbReference>
<feature type="domain" description="Metallo-beta-lactamase" evidence="2">
    <location>
        <begin position="20"/>
        <end position="208"/>
    </location>
</feature>
<sequence>MSAINSDNISITPFYHQDTGTWSYVVTDQPTGCCAIIDPVLDFDLTSGKASFDSAQQLIEHVQSNQLKLEWILETHAHADHLTAAQYIKQELGGKIAIGAGIKDVQQHFANTLNLDLPADGSQFDILTHKGDSLALGESHFIAHPTPGHTDDSMSYEIAGNIFIGDTFFHPDLGTARCDFPGGSADKLFQSLTFLTSFPETFNLWLCHDYPKDRDAVARTTVAEQRENIHFKKSGGNPSAYAKLRNERDSTLSVPRLIYPSLQVNIRAGQFPEDESNGRKYLKIPFSLQKP</sequence>
<keyword evidence="1" id="KW-0479">Metal-binding</keyword>
<evidence type="ECO:0000313" key="3">
    <source>
        <dbReference type="EMBL" id="GAA4346282.1"/>
    </source>
</evidence>
<accession>A0ABP8HWU1</accession>
<dbReference type="Gene3D" id="3.60.15.10">
    <property type="entry name" value="Ribonuclease Z/Hydroxyacylglutathione hydrolase-like"/>
    <property type="match status" value="1"/>
</dbReference>
<comment type="caution">
    <text evidence="3">The sequence shown here is derived from an EMBL/GenBank/DDBJ whole genome shotgun (WGS) entry which is preliminary data.</text>
</comment>
<dbReference type="PANTHER" id="PTHR43084:SF1">
    <property type="entry name" value="PERSULFIDE DIOXYGENASE ETHE1, MITOCHONDRIAL"/>
    <property type="match status" value="1"/>
</dbReference>
<evidence type="ECO:0000313" key="4">
    <source>
        <dbReference type="Proteomes" id="UP001501294"/>
    </source>
</evidence>
<gene>
    <name evidence="3" type="ORF">GCM10023150_07520</name>
</gene>
<evidence type="ECO:0000256" key="1">
    <source>
        <dbReference type="ARBA" id="ARBA00022723"/>
    </source>
</evidence>
<dbReference type="Proteomes" id="UP001501294">
    <property type="component" value="Unassembled WGS sequence"/>
</dbReference>
<protein>
    <submittedName>
        <fullName evidence="3">MBL fold metallo-hydrolase</fullName>
    </submittedName>
</protein>
<reference evidence="4" key="1">
    <citation type="journal article" date="2019" name="Int. J. Syst. Evol. Microbiol.">
        <title>The Global Catalogue of Microorganisms (GCM) 10K type strain sequencing project: providing services to taxonomists for standard genome sequencing and annotation.</title>
        <authorList>
            <consortium name="The Broad Institute Genomics Platform"/>
            <consortium name="The Broad Institute Genome Sequencing Center for Infectious Disease"/>
            <person name="Wu L."/>
            <person name="Ma J."/>
        </authorList>
    </citation>
    <scope>NUCLEOTIDE SEQUENCE [LARGE SCALE GENOMIC DNA]</scope>
    <source>
        <strain evidence="4">JCM 17727</strain>
    </source>
</reference>
<name>A0ABP8HWU1_9GAMM</name>